<name>A0A9J6FEI8_HAELO</name>
<accession>A0A9J6FEI8</accession>
<evidence type="ECO:0000313" key="2">
    <source>
        <dbReference type="EMBL" id="KAH9360809.1"/>
    </source>
</evidence>
<dbReference type="EMBL" id="JABSTR010000001">
    <property type="protein sequence ID" value="KAH9360809.1"/>
    <property type="molecule type" value="Genomic_DNA"/>
</dbReference>
<comment type="caution">
    <text evidence="2">The sequence shown here is derived from an EMBL/GenBank/DDBJ whole genome shotgun (WGS) entry which is preliminary data.</text>
</comment>
<protein>
    <recommendedName>
        <fullName evidence="1">DUF5641 domain-containing protein</fullName>
    </recommendedName>
</protein>
<dbReference type="PANTHER" id="PTHR47331:SF5">
    <property type="entry name" value="RIBONUCLEASE H"/>
    <property type="match status" value="1"/>
</dbReference>
<gene>
    <name evidence="2" type="ORF">HPB48_002829</name>
</gene>
<dbReference type="PANTHER" id="PTHR47331">
    <property type="entry name" value="PHD-TYPE DOMAIN-CONTAINING PROTEIN"/>
    <property type="match status" value="1"/>
</dbReference>
<evidence type="ECO:0000259" key="1">
    <source>
        <dbReference type="Pfam" id="PF18701"/>
    </source>
</evidence>
<dbReference type="OrthoDB" id="6433784at2759"/>
<dbReference type="VEuPathDB" id="VectorBase:HLOH_042038"/>
<keyword evidence="3" id="KW-1185">Reference proteome</keyword>
<feature type="domain" description="DUF5641" evidence="1">
    <location>
        <begin position="18"/>
        <end position="112"/>
    </location>
</feature>
<dbReference type="Proteomes" id="UP000821853">
    <property type="component" value="Chromosome 1"/>
</dbReference>
<sequence>MTKSNDMSTHDGTDCRRRFQHRQIMMEDFWKRWKHEYLLRLPSAHRSPTHCSTNLKVGDIVLVDVPKTPKLFWPLARVQEVYPGTDGLVRACSVRLPGGKLIKRPVQKLRLLELDPATLEAPEDVGD</sequence>
<reference evidence="2 3" key="1">
    <citation type="journal article" date="2020" name="Cell">
        <title>Large-Scale Comparative Analyses of Tick Genomes Elucidate Their Genetic Diversity and Vector Capacities.</title>
        <authorList>
            <consortium name="Tick Genome and Microbiome Consortium (TIGMIC)"/>
            <person name="Jia N."/>
            <person name="Wang J."/>
            <person name="Shi W."/>
            <person name="Du L."/>
            <person name="Sun Y."/>
            <person name="Zhan W."/>
            <person name="Jiang J.F."/>
            <person name="Wang Q."/>
            <person name="Zhang B."/>
            <person name="Ji P."/>
            <person name="Bell-Sakyi L."/>
            <person name="Cui X.M."/>
            <person name="Yuan T.T."/>
            <person name="Jiang B.G."/>
            <person name="Yang W.F."/>
            <person name="Lam T.T."/>
            <person name="Chang Q.C."/>
            <person name="Ding S.J."/>
            <person name="Wang X.J."/>
            <person name="Zhu J.G."/>
            <person name="Ruan X.D."/>
            <person name="Zhao L."/>
            <person name="Wei J.T."/>
            <person name="Ye R.Z."/>
            <person name="Que T.C."/>
            <person name="Du C.H."/>
            <person name="Zhou Y.H."/>
            <person name="Cheng J.X."/>
            <person name="Dai P.F."/>
            <person name="Guo W.B."/>
            <person name="Han X.H."/>
            <person name="Huang E.J."/>
            <person name="Li L.F."/>
            <person name="Wei W."/>
            <person name="Gao Y.C."/>
            <person name="Liu J.Z."/>
            <person name="Shao H.Z."/>
            <person name="Wang X."/>
            <person name="Wang C.C."/>
            <person name="Yang T.C."/>
            <person name="Huo Q.B."/>
            <person name="Li W."/>
            <person name="Chen H.Y."/>
            <person name="Chen S.E."/>
            <person name="Zhou L.G."/>
            <person name="Ni X.B."/>
            <person name="Tian J.H."/>
            <person name="Sheng Y."/>
            <person name="Liu T."/>
            <person name="Pan Y.S."/>
            <person name="Xia L.Y."/>
            <person name="Li J."/>
            <person name="Zhao F."/>
            <person name="Cao W.C."/>
        </authorList>
    </citation>
    <scope>NUCLEOTIDE SEQUENCE [LARGE SCALE GENOMIC DNA]</scope>
    <source>
        <strain evidence="2">HaeL-2018</strain>
    </source>
</reference>
<dbReference type="Pfam" id="PF18701">
    <property type="entry name" value="DUF5641"/>
    <property type="match status" value="1"/>
</dbReference>
<organism evidence="2 3">
    <name type="scientific">Haemaphysalis longicornis</name>
    <name type="common">Bush tick</name>
    <dbReference type="NCBI Taxonomy" id="44386"/>
    <lineage>
        <taxon>Eukaryota</taxon>
        <taxon>Metazoa</taxon>
        <taxon>Ecdysozoa</taxon>
        <taxon>Arthropoda</taxon>
        <taxon>Chelicerata</taxon>
        <taxon>Arachnida</taxon>
        <taxon>Acari</taxon>
        <taxon>Parasitiformes</taxon>
        <taxon>Ixodida</taxon>
        <taxon>Ixodoidea</taxon>
        <taxon>Ixodidae</taxon>
        <taxon>Haemaphysalinae</taxon>
        <taxon>Haemaphysalis</taxon>
    </lineage>
</organism>
<dbReference type="AlphaFoldDB" id="A0A9J6FEI8"/>
<evidence type="ECO:0000313" key="3">
    <source>
        <dbReference type="Proteomes" id="UP000821853"/>
    </source>
</evidence>
<proteinExistence type="predicted"/>
<dbReference type="OMA" id="QWILARV"/>
<dbReference type="InterPro" id="IPR040676">
    <property type="entry name" value="DUF5641"/>
</dbReference>